<feature type="domain" description="EGF-like" evidence="13">
    <location>
        <begin position="215"/>
        <end position="251"/>
    </location>
</feature>
<keyword evidence="4" id="KW-0732">Signal</keyword>
<keyword evidence="10" id="KW-0325">Glycoprotein</keyword>
<feature type="non-terminal residue" evidence="14">
    <location>
        <position position="450"/>
    </location>
</feature>
<feature type="disulfide bond" evidence="11">
    <location>
        <begin position="241"/>
        <end position="250"/>
    </location>
</feature>
<comment type="caution">
    <text evidence="11">Lacks conserved residue(s) required for the propagation of feature annotation.</text>
</comment>
<evidence type="ECO:0000256" key="10">
    <source>
        <dbReference type="ARBA" id="ARBA00023180"/>
    </source>
</evidence>
<dbReference type="STRING" id="307972.A0A2G8KUE6"/>
<dbReference type="FunFam" id="2.10.25.10:FF:000143">
    <property type="entry name" value="Protein crumbs 1"/>
    <property type="match status" value="1"/>
</dbReference>
<dbReference type="FunFam" id="2.10.25.10:FF:000472">
    <property type="entry name" value="Uncharacterized protein, isoform A"/>
    <property type="match status" value="1"/>
</dbReference>
<accession>A0A2G8KUE6</accession>
<dbReference type="Proteomes" id="UP000230750">
    <property type="component" value="Unassembled WGS sequence"/>
</dbReference>
<sequence>INECSSFPCVNGGQCINGLNVYQCACQSGFTGTNCETDIQECASNPCQHGGICQDGRNNYQCDCQSGWQGFNCEIDINECNSSPCINGICNNLVDRFTCDCYPGWTGITCDSDFDECGSDPCQNGATCINGINNFDCECSPGWQGEICSIDINECSSMPCQNNGTCANLQTDLNVNASLDLKEFSVKETSMSVRAHLVFMVDFALMNQTTCSAARVNLAILAEIVKLGICQDEINGYNCVCQPGFTGTRCETNIDECESNPCQNQGNCINRPTVGYDCECFDGFQGTNCEIDLDECDSSPCMNGGICVDGPNQFTCICPQGWSGVLCETVIGCRVNISLPADQYLEIQSPNYPNFYQDNEDCRWIVRAPTGHTLSVSIVDFITEENYDVLSFGTGSNPADSGSKVLEMSGMMSETVEEFINLNHMWVTFRSDSDKVERGFSLEIRDVGFQ</sequence>
<dbReference type="SMART" id="SM00042">
    <property type="entry name" value="CUB"/>
    <property type="match status" value="1"/>
</dbReference>
<protein>
    <submittedName>
        <fullName evidence="14">Putative neurogenic locus Notch protein-like</fullName>
    </submittedName>
</protein>
<dbReference type="InterPro" id="IPR000859">
    <property type="entry name" value="CUB_dom"/>
</dbReference>
<dbReference type="InterPro" id="IPR000152">
    <property type="entry name" value="EGF-type_Asp/Asn_hydroxyl_site"/>
</dbReference>
<keyword evidence="8" id="KW-0472">Membrane</keyword>
<dbReference type="PROSITE" id="PS01187">
    <property type="entry name" value="EGF_CA"/>
    <property type="match status" value="3"/>
</dbReference>
<keyword evidence="15" id="KW-1185">Reference proteome</keyword>
<dbReference type="GO" id="GO:0007399">
    <property type="term" value="P:nervous system development"/>
    <property type="evidence" value="ECO:0007669"/>
    <property type="project" value="UniProtKB-ARBA"/>
</dbReference>
<keyword evidence="9 11" id="KW-1015">Disulfide bond</keyword>
<dbReference type="AlphaFoldDB" id="A0A2G8KUE6"/>
<dbReference type="InterPro" id="IPR013032">
    <property type="entry name" value="EGF-like_CS"/>
</dbReference>
<dbReference type="FunFam" id="2.10.25.10:FF:000247">
    <property type="entry name" value="Delta/notch like EGF repeat containing"/>
    <property type="match status" value="1"/>
</dbReference>
<dbReference type="Pfam" id="PF00431">
    <property type="entry name" value="CUB"/>
    <property type="match status" value="1"/>
</dbReference>
<dbReference type="FunFam" id="2.10.25.10:FF:000123">
    <property type="entry name" value="Crumbs homolog 1 (Drosophila)"/>
    <property type="match status" value="1"/>
</dbReference>
<evidence type="ECO:0000256" key="3">
    <source>
        <dbReference type="ARBA" id="ARBA00022692"/>
    </source>
</evidence>
<comment type="caution">
    <text evidence="14">The sequence shown here is derived from an EMBL/GenBank/DDBJ whole genome shotgun (WGS) entry which is preliminary data.</text>
</comment>
<dbReference type="EMBL" id="MRZV01000363">
    <property type="protein sequence ID" value="PIK51636.1"/>
    <property type="molecule type" value="Genomic_DNA"/>
</dbReference>
<dbReference type="InterPro" id="IPR051022">
    <property type="entry name" value="Notch_Cell-Fate_Det"/>
</dbReference>
<feature type="disulfide bond" evidence="11">
    <location>
        <begin position="280"/>
        <end position="289"/>
    </location>
</feature>
<dbReference type="InterPro" id="IPR001881">
    <property type="entry name" value="EGF-like_Ca-bd_dom"/>
</dbReference>
<name>A0A2G8KUE6_STIJA</name>
<feature type="domain" description="EGF-like" evidence="13">
    <location>
        <begin position="76"/>
        <end position="111"/>
    </location>
</feature>
<feature type="domain" description="EGF-like" evidence="13">
    <location>
        <begin position="292"/>
        <end position="328"/>
    </location>
</feature>
<reference evidence="14 15" key="1">
    <citation type="journal article" date="2017" name="PLoS Biol.">
        <title>The sea cucumber genome provides insights into morphological evolution and visceral regeneration.</title>
        <authorList>
            <person name="Zhang X."/>
            <person name="Sun L."/>
            <person name="Yuan J."/>
            <person name="Sun Y."/>
            <person name="Gao Y."/>
            <person name="Zhang L."/>
            <person name="Li S."/>
            <person name="Dai H."/>
            <person name="Hamel J.F."/>
            <person name="Liu C."/>
            <person name="Yu Y."/>
            <person name="Liu S."/>
            <person name="Lin W."/>
            <person name="Guo K."/>
            <person name="Jin S."/>
            <person name="Xu P."/>
            <person name="Storey K.B."/>
            <person name="Huan P."/>
            <person name="Zhang T."/>
            <person name="Zhou Y."/>
            <person name="Zhang J."/>
            <person name="Lin C."/>
            <person name="Li X."/>
            <person name="Xing L."/>
            <person name="Huo D."/>
            <person name="Sun M."/>
            <person name="Wang L."/>
            <person name="Mercier A."/>
            <person name="Li F."/>
            <person name="Yang H."/>
            <person name="Xiang J."/>
        </authorList>
    </citation>
    <scope>NUCLEOTIDE SEQUENCE [LARGE SCALE GENOMIC DNA]</scope>
    <source>
        <strain evidence="14">Shaxun</strain>
        <tissue evidence="14">Muscle</tissue>
    </source>
</reference>
<keyword evidence="2 11" id="KW-0245">EGF-like domain</keyword>
<dbReference type="InterPro" id="IPR018097">
    <property type="entry name" value="EGF_Ca-bd_CS"/>
</dbReference>
<dbReference type="PROSITE" id="PS01186">
    <property type="entry name" value="EGF_2"/>
    <property type="match status" value="7"/>
</dbReference>
<comment type="subcellular location">
    <subcellularLocation>
        <location evidence="1">Membrane</location>
        <topology evidence="1">Single-pass membrane protein</topology>
    </subcellularLocation>
</comment>
<dbReference type="PROSITE" id="PS50026">
    <property type="entry name" value="EGF_3"/>
    <property type="match status" value="7"/>
</dbReference>
<dbReference type="SMART" id="SM00179">
    <property type="entry name" value="EGF_CA"/>
    <property type="match status" value="7"/>
</dbReference>
<feature type="domain" description="EGF-like" evidence="13">
    <location>
        <begin position="253"/>
        <end position="290"/>
    </location>
</feature>
<dbReference type="InterPro" id="IPR035914">
    <property type="entry name" value="Sperma_CUB_dom_sf"/>
</dbReference>
<evidence type="ECO:0000256" key="7">
    <source>
        <dbReference type="ARBA" id="ARBA00022989"/>
    </source>
</evidence>
<evidence type="ECO:0000256" key="6">
    <source>
        <dbReference type="ARBA" id="ARBA00022837"/>
    </source>
</evidence>
<dbReference type="CDD" id="cd00041">
    <property type="entry name" value="CUB"/>
    <property type="match status" value="1"/>
</dbReference>
<keyword evidence="3" id="KW-0812">Transmembrane</keyword>
<dbReference type="PROSITE" id="PS00022">
    <property type="entry name" value="EGF_1"/>
    <property type="match status" value="7"/>
</dbReference>
<proteinExistence type="predicted"/>
<dbReference type="Pfam" id="PF00008">
    <property type="entry name" value="EGF"/>
    <property type="match status" value="4"/>
</dbReference>
<dbReference type="Gene3D" id="2.60.120.290">
    <property type="entry name" value="Spermadhesin, CUB domain"/>
    <property type="match status" value="1"/>
</dbReference>
<feature type="disulfide bond" evidence="11">
    <location>
        <begin position="318"/>
        <end position="327"/>
    </location>
</feature>
<evidence type="ECO:0000256" key="5">
    <source>
        <dbReference type="ARBA" id="ARBA00022737"/>
    </source>
</evidence>
<dbReference type="GO" id="GO:0120025">
    <property type="term" value="C:plasma membrane bounded cell projection"/>
    <property type="evidence" value="ECO:0007669"/>
    <property type="project" value="UniProtKB-ARBA"/>
</dbReference>
<dbReference type="GO" id="GO:0045197">
    <property type="term" value="P:establishment or maintenance of epithelial cell apical/basal polarity"/>
    <property type="evidence" value="ECO:0007669"/>
    <property type="project" value="TreeGrafter"/>
</dbReference>
<dbReference type="GO" id="GO:0005509">
    <property type="term" value="F:calcium ion binding"/>
    <property type="evidence" value="ECO:0007669"/>
    <property type="project" value="InterPro"/>
</dbReference>
<feature type="domain" description="EGF-like" evidence="13">
    <location>
        <begin position="38"/>
        <end position="74"/>
    </location>
</feature>
<feature type="disulfide bond" evidence="11">
    <location>
        <begin position="80"/>
        <end position="90"/>
    </location>
</feature>
<evidence type="ECO:0000256" key="8">
    <source>
        <dbReference type="ARBA" id="ARBA00023136"/>
    </source>
</evidence>
<dbReference type="PANTHER" id="PTHR24049">
    <property type="entry name" value="CRUMBS FAMILY MEMBER"/>
    <property type="match status" value="1"/>
</dbReference>
<dbReference type="Gene3D" id="2.10.25.10">
    <property type="entry name" value="Laminin"/>
    <property type="match status" value="8"/>
</dbReference>
<evidence type="ECO:0000256" key="4">
    <source>
        <dbReference type="ARBA" id="ARBA00022729"/>
    </source>
</evidence>
<keyword evidence="6" id="KW-0106">Calcium</keyword>
<evidence type="ECO:0000259" key="12">
    <source>
        <dbReference type="PROSITE" id="PS01180"/>
    </source>
</evidence>
<dbReference type="SMART" id="SM00181">
    <property type="entry name" value="EGF"/>
    <property type="match status" value="7"/>
</dbReference>
<dbReference type="Pfam" id="PF12661">
    <property type="entry name" value="hEGF"/>
    <property type="match status" value="2"/>
</dbReference>
<feature type="disulfide bond" evidence="11">
    <location>
        <begin position="101"/>
        <end position="110"/>
    </location>
</feature>
<dbReference type="PANTHER" id="PTHR24049:SF22">
    <property type="entry name" value="DROSOPHILA CRUMBS HOMOLOG"/>
    <property type="match status" value="1"/>
</dbReference>
<dbReference type="GO" id="GO:0005886">
    <property type="term" value="C:plasma membrane"/>
    <property type="evidence" value="ECO:0007669"/>
    <property type="project" value="TreeGrafter"/>
</dbReference>
<evidence type="ECO:0000259" key="13">
    <source>
        <dbReference type="PROSITE" id="PS50026"/>
    </source>
</evidence>
<feature type="non-terminal residue" evidence="14">
    <location>
        <position position="1"/>
    </location>
</feature>
<feature type="disulfide bond" evidence="11">
    <location>
        <begin position="64"/>
        <end position="73"/>
    </location>
</feature>
<dbReference type="SUPFAM" id="SSF57196">
    <property type="entry name" value="EGF/Laminin"/>
    <property type="match status" value="4"/>
</dbReference>
<evidence type="ECO:0000256" key="2">
    <source>
        <dbReference type="ARBA" id="ARBA00022536"/>
    </source>
</evidence>
<gene>
    <name evidence="14" type="ORF">BSL78_11508</name>
</gene>
<feature type="domain" description="EGF-like" evidence="13">
    <location>
        <begin position="113"/>
        <end position="149"/>
    </location>
</feature>
<evidence type="ECO:0000313" key="15">
    <source>
        <dbReference type="Proteomes" id="UP000230750"/>
    </source>
</evidence>
<dbReference type="GO" id="GO:0007157">
    <property type="term" value="P:heterophilic cell-cell adhesion via plasma membrane cell adhesion molecules"/>
    <property type="evidence" value="ECO:0007669"/>
    <property type="project" value="TreeGrafter"/>
</dbReference>
<organism evidence="14 15">
    <name type="scientific">Stichopus japonicus</name>
    <name type="common">Sea cucumber</name>
    <dbReference type="NCBI Taxonomy" id="307972"/>
    <lineage>
        <taxon>Eukaryota</taxon>
        <taxon>Metazoa</taxon>
        <taxon>Echinodermata</taxon>
        <taxon>Eleutherozoa</taxon>
        <taxon>Echinozoa</taxon>
        <taxon>Holothuroidea</taxon>
        <taxon>Aspidochirotacea</taxon>
        <taxon>Aspidochirotida</taxon>
        <taxon>Stichopodidae</taxon>
        <taxon>Apostichopus</taxon>
    </lineage>
</organism>
<feature type="domain" description="CUB" evidence="12">
    <location>
        <begin position="333"/>
        <end position="447"/>
    </location>
</feature>
<dbReference type="InterPro" id="IPR009030">
    <property type="entry name" value="Growth_fac_rcpt_cys_sf"/>
</dbReference>
<feature type="disulfide bond" evidence="11">
    <location>
        <begin position="26"/>
        <end position="35"/>
    </location>
</feature>
<dbReference type="OrthoDB" id="283575at2759"/>
<dbReference type="PRINTS" id="PR00010">
    <property type="entry name" value="EGFBLOOD"/>
</dbReference>
<dbReference type="SUPFAM" id="SSF57184">
    <property type="entry name" value="Growth factor receptor domain"/>
    <property type="match status" value="1"/>
</dbReference>
<dbReference type="InterPro" id="IPR000742">
    <property type="entry name" value="EGF"/>
</dbReference>
<dbReference type="PROSITE" id="PS00010">
    <property type="entry name" value="ASX_HYDROXYL"/>
    <property type="match status" value="6"/>
</dbReference>
<evidence type="ECO:0000256" key="11">
    <source>
        <dbReference type="PROSITE-ProRule" id="PRU00076"/>
    </source>
</evidence>
<dbReference type="GO" id="GO:0032991">
    <property type="term" value="C:protein-containing complex"/>
    <property type="evidence" value="ECO:0007669"/>
    <property type="project" value="TreeGrafter"/>
</dbReference>
<dbReference type="PROSITE" id="PS01180">
    <property type="entry name" value="CUB"/>
    <property type="match status" value="1"/>
</dbReference>
<dbReference type="FunFam" id="2.10.25.10:FF:000279">
    <property type="entry name" value="Neurogenic locus notch 1"/>
    <property type="match status" value="1"/>
</dbReference>
<evidence type="ECO:0000256" key="1">
    <source>
        <dbReference type="ARBA" id="ARBA00004167"/>
    </source>
</evidence>
<dbReference type="FunFam" id="2.60.120.290:FF:000056">
    <property type="entry name" value="C-type LECtin"/>
    <property type="match status" value="1"/>
</dbReference>
<keyword evidence="5" id="KW-0677">Repeat</keyword>
<feature type="domain" description="EGF-like" evidence="13">
    <location>
        <begin position="1"/>
        <end position="36"/>
    </location>
</feature>
<dbReference type="FunFam" id="2.10.25.10:FF:000122">
    <property type="entry name" value="Protein crumbs homolog 2"/>
    <property type="match status" value="1"/>
</dbReference>
<evidence type="ECO:0000256" key="9">
    <source>
        <dbReference type="ARBA" id="ARBA00023157"/>
    </source>
</evidence>
<evidence type="ECO:0000313" key="14">
    <source>
        <dbReference type="EMBL" id="PIK51636.1"/>
    </source>
</evidence>
<keyword evidence="7" id="KW-1133">Transmembrane helix</keyword>
<dbReference type="SUPFAM" id="SSF49854">
    <property type="entry name" value="Spermadhesin, CUB domain"/>
    <property type="match status" value="1"/>
</dbReference>
<dbReference type="CDD" id="cd00054">
    <property type="entry name" value="EGF_CA"/>
    <property type="match status" value="7"/>
</dbReference>
<feature type="disulfide bond" evidence="11">
    <location>
        <begin position="139"/>
        <end position="148"/>
    </location>
</feature>